<evidence type="ECO:0000313" key="1">
    <source>
        <dbReference type="EMBL" id="TMQ98972.1"/>
    </source>
</evidence>
<proteinExistence type="predicted"/>
<sequence length="429" mass="49647">MALLEFENEEYLLSEDVHHDTRFCLLSTVGSGTQVHSARFSFGARGMSDIDNRLFEMSPEDISLLNPNTNTIALFRSRRDAHIALGIYRRVRILWTDYPRSNPWDLSFMQGLFNMATHSGLFRTQKLLERDGWKLEDGIFIRRDERMLPLYEAKMVHLFDHRFGTYEGQTQAQSNVGILPRTSPQQKADPRYRALPRYWVRKEEVADKVAERWDKGWFLGWRDITNLSNERTIICASIPKTAVGDKFLLALPPARGHLLQANLSTFVLDYCARQKISGKSFKYFLLKQLPVLAPQQYETCAPWFTDVVLEDWITSRVLELTFTAWDIASFARDLGDSGSPFVWDEERRFAMRAELDAAYFHLYGVGRDDVGYIMDSFGAFQRNDFERFARTKALILDVYDAMARAVERGEPYKTILDPPPGEGPRHPDR</sequence>
<dbReference type="Proteomes" id="UP000309174">
    <property type="component" value="Unassembled WGS sequence"/>
</dbReference>
<evidence type="ECO:0000313" key="2">
    <source>
        <dbReference type="Proteomes" id="UP000309174"/>
    </source>
</evidence>
<accession>A0A5C4JCS8</accession>
<gene>
    <name evidence="1" type="ORF">ETD83_18820</name>
</gene>
<dbReference type="OrthoDB" id="4280289at2"/>
<keyword evidence="2" id="KW-1185">Reference proteome</keyword>
<name>A0A5C4JCS8_9ACTN</name>
<dbReference type="RefSeq" id="WP_138646442.1">
    <property type="nucleotide sequence ID" value="NZ_VCKW01000090.1"/>
</dbReference>
<organism evidence="1 2">
    <name type="scientific">Actinomadura soli</name>
    <dbReference type="NCBI Taxonomy" id="2508997"/>
    <lineage>
        <taxon>Bacteria</taxon>
        <taxon>Bacillati</taxon>
        <taxon>Actinomycetota</taxon>
        <taxon>Actinomycetes</taxon>
        <taxon>Streptosporangiales</taxon>
        <taxon>Thermomonosporaceae</taxon>
        <taxon>Actinomadura</taxon>
    </lineage>
</organism>
<comment type="caution">
    <text evidence="1">The sequence shown here is derived from an EMBL/GenBank/DDBJ whole genome shotgun (WGS) entry which is preliminary data.</text>
</comment>
<dbReference type="AlphaFoldDB" id="A0A5C4JCS8"/>
<dbReference type="EMBL" id="VCKW01000090">
    <property type="protein sequence ID" value="TMQ98972.1"/>
    <property type="molecule type" value="Genomic_DNA"/>
</dbReference>
<reference evidence="1 2" key="1">
    <citation type="submission" date="2019-05" db="EMBL/GenBank/DDBJ databases">
        <title>Draft genome sequence of Actinomadura sp. 14C53.</title>
        <authorList>
            <person name="Saricaoglu S."/>
            <person name="Isik K."/>
        </authorList>
    </citation>
    <scope>NUCLEOTIDE SEQUENCE [LARGE SCALE GENOMIC DNA]</scope>
    <source>
        <strain evidence="1 2">14C53</strain>
    </source>
</reference>
<protein>
    <submittedName>
        <fullName evidence="1">Uncharacterized protein</fullName>
    </submittedName>
</protein>